<dbReference type="PANTHER" id="PTHR32114">
    <property type="entry name" value="ABC TRANSPORTER ABCH.3"/>
    <property type="match status" value="1"/>
</dbReference>
<feature type="coiled-coil region" evidence="2">
    <location>
        <begin position="316"/>
        <end position="363"/>
    </location>
</feature>
<feature type="coiled-coil region" evidence="2">
    <location>
        <begin position="239"/>
        <end position="280"/>
    </location>
</feature>
<dbReference type="Proteomes" id="UP000294299">
    <property type="component" value="Chromosome NFRAN"/>
</dbReference>
<dbReference type="Pfam" id="PF13558">
    <property type="entry name" value="SbcC_Walker_B"/>
    <property type="match status" value="1"/>
</dbReference>
<protein>
    <submittedName>
        <fullName evidence="4">Putative DNA double-strand break repair Rad50 ATPase</fullName>
    </submittedName>
</protein>
<gene>
    <name evidence="4" type="ORF">NFRAN_0934</name>
</gene>
<evidence type="ECO:0000256" key="2">
    <source>
        <dbReference type="SAM" id="Coils"/>
    </source>
</evidence>
<dbReference type="EMBL" id="LR216287">
    <property type="protein sequence ID" value="VFJ13256.1"/>
    <property type="molecule type" value="Genomic_DNA"/>
</dbReference>
<keyword evidence="5" id="KW-1185">Reference proteome</keyword>
<dbReference type="Gene3D" id="3.40.50.300">
    <property type="entry name" value="P-loop containing nucleotide triphosphate hydrolases"/>
    <property type="match status" value="2"/>
</dbReference>
<dbReference type="AlphaFoldDB" id="A0A484I831"/>
<proteinExistence type="predicted"/>
<dbReference type="Pfam" id="PF13476">
    <property type="entry name" value="AAA_23"/>
    <property type="match status" value="1"/>
</dbReference>
<dbReference type="GO" id="GO:0016887">
    <property type="term" value="F:ATP hydrolysis activity"/>
    <property type="evidence" value="ECO:0007669"/>
    <property type="project" value="InterPro"/>
</dbReference>
<evidence type="ECO:0000256" key="1">
    <source>
        <dbReference type="ARBA" id="ARBA00023054"/>
    </source>
</evidence>
<dbReference type="GeneID" id="39420401"/>
<evidence type="ECO:0000313" key="4">
    <source>
        <dbReference type="EMBL" id="VFJ13256.1"/>
    </source>
</evidence>
<dbReference type="PANTHER" id="PTHR32114:SF2">
    <property type="entry name" value="ABC TRANSPORTER ABCH.3"/>
    <property type="match status" value="1"/>
</dbReference>
<dbReference type="KEGG" id="nfn:NFRAN_0934"/>
<keyword evidence="1 2" id="KW-0175">Coiled coil</keyword>
<dbReference type="InterPro" id="IPR038729">
    <property type="entry name" value="Rad50/SbcC_AAA"/>
</dbReference>
<evidence type="ECO:0000259" key="3">
    <source>
        <dbReference type="Pfam" id="PF13476"/>
    </source>
</evidence>
<dbReference type="SUPFAM" id="SSF52540">
    <property type="entry name" value="P-loop containing nucleoside triphosphate hydrolases"/>
    <property type="match status" value="1"/>
</dbReference>
<dbReference type="OrthoDB" id="25344at2157"/>
<dbReference type="InterPro" id="IPR027417">
    <property type="entry name" value="P-loop_NTPase"/>
</dbReference>
<feature type="domain" description="Rad50/SbcC-type AAA" evidence="3">
    <location>
        <begin position="19"/>
        <end position="267"/>
    </location>
</feature>
<reference evidence="4 5" key="1">
    <citation type="submission" date="2019-02" db="EMBL/GenBank/DDBJ databases">
        <authorList>
            <person name="Lehtovirta-Morley E L."/>
        </authorList>
    </citation>
    <scope>NUCLEOTIDE SEQUENCE [LARGE SCALE GENOMIC DNA]</scope>
    <source>
        <strain evidence="4">NFRAN1</strain>
    </source>
</reference>
<accession>A0A484I831</accession>
<evidence type="ECO:0000313" key="5">
    <source>
        <dbReference type="Proteomes" id="UP000294299"/>
    </source>
</evidence>
<dbReference type="GO" id="GO:0006302">
    <property type="term" value="P:double-strand break repair"/>
    <property type="evidence" value="ECO:0007669"/>
    <property type="project" value="InterPro"/>
</dbReference>
<sequence length="737" mass="83956">MPIVVPNLRKTRTSELIKKLILNNFLSHSNTSLDFHPGITVFVGHNGSGKSSIIDSITFALFDEHTRKSNKNLITRGLEGISTNESGAHVIMNFSIGSSDYRVQRQIDVQGRLIAAKLEQVLRFNGNLSKEHRSGNGINSNMSYRPIISGERKQLGESVIREIESLMGINYSKLQIAGIIQQGEISKIIDSQPKEFKELLNNMIGLDRLDKSYQLMHGVIEEFRKILREKTSGYDDNQINVLLTRIKNNEAKLKESKKRLKEVLVQVSQKTETLIELEQQIDILEPKVAKLSEIKSLESTLLRYFKERSNLIKKEIDNSTRMIRDIRKSLEILKDKERIFITIQMIAAEKEELNNRINMVAEEIGKLEGFSECAQKIQIVDGKCPICNSKIVSINHMFDISHITKQLQLKLNEKKSLLSELTNLNREEYSLKKREKEIIEADRTLLNYDYSPQLDIERMEANLSKLNAEYLETSRLSVEGLDGIDLAGYKLDKYSSNLIDQINHLRSSVSDVDLETFQQKKSLRNALSREMINVHNQKAVIEKTILDIEKENSDISKIISELQSVSTFLSDLEKIRSTVFNRDGLVSSSLRTRALSLISEKASEYIQIFNVGLSRITLVEKPREIKVICYGKRGEIDTVSLSGGEKVAVSLAIRMGIAFLMGASKIDFIILDEPTTNLDEERRRTFVKIISEVFNKGTGPLNQLIIITHDEEIFENSEIEQVYKFQMTERGSLVKAI</sequence>
<dbReference type="RefSeq" id="WP_134483183.1">
    <property type="nucleotide sequence ID" value="NZ_LR216287.1"/>
</dbReference>
<organism evidence="4 5">
    <name type="scientific">Candidatus Nitrosocosmicus franklandianus</name>
    <dbReference type="NCBI Taxonomy" id="1798806"/>
    <lineage>
        <taxon>Archaea</taxon>
        <taxon>Nitrososphaerota</taxon>
        <taxon>Nitrososphaeria</taxon>
        <taxon>Nitrososphaerales</taxon>
        <taxon>Nitrososphaeraceae</taxon>
        <taxon>Candidatus Nitrosocosmicus</taxon>
    </lineage>
</organism>
<name>A0A484I831_9ARCH</name>